<evidence type="ECO:0000313" key="10">
    <source>
        <dbReference type="Proteomes" id="UP001208938"/>
    </source>
</evidence>
<dbReference type="Pfam" id="PF08546">
    <property type="entry name" value="ApbA_C"/>
    <property type="match status" value="1"/>
</dbReference>
<dbReference type="InterPro" id="IPR013752">
    <property type="entry name" value="KPA_reductase"/>
</dbReference>
<comment type="catalytic activity">
    <reaction evidence="6">
        <text>(R)-pantoate + NADP(+) = 2-dehydropantoate + NADPH + H(+)</text>
        <dbReference type="Rhea" id="RHEA:16233"/>
        <dbReference type="ChEBI" id="CHEBI:11561"/>
        <dbReference type="ChEBI" id="CHEBI:15378"/>
        <dbReference type="ChEBI" id="CHEBI:15980"/>
        <dbReference type="ChEBI" id="CHEBI:57783"/>
        <dbReference type="ChEBI" id="CHEBI:58349"/>
        <dbReference type="EC" id="1.1.1.169"/>
    </reaction>
</comment>
<evidence type="ECO:0000259" key="8">
    <source>
        <dbReference type="Pfam" id="PF08546"/>
    </source>
</evidence>
<evidence type="ECO:0000256" key="5">
    <source>
        <dbReference type="ARBA" id="ARBA00032024"/>
    </source>
</evidence>
<dbReference type="InterPro" id="IPR008927">
    <property type="entry name" value="6-PGluconate_DH-like_C_sf"/>
</dbReference>
<dbReference type="SUPFAM" id="SSF48179">
    <property type="entry name" value="6-phosphogluconate dehydrogenase C-terminal domain-like"/>
    <property type="match status" value="1"/>
</dbReference>
<dbReference type="EC" id="1.1.1.169" evidence="2"/>
<dbReference type="Gene3D" id="3.40.50.720">
    <property type="entry name" value="NAD(P)-binding Rossmann-like Domain"/>
    <property type="match status" value="1"/>
</dbReference>
<dbReference type="PANTHER" id="PTHR21708:SF26">
    <property type="entry name" value="2-DEHYDROPANTOATE 2-REDUCTASE"/>
    <property type="match status" value="1"/>
</dbReference>
<evidence type="ECO:0000313" key="9">
    <source>
        <dbReference type="EMBL" id="MCW1930902.1"/>
    </source>
</evidence>
<evidence type="ECO:0000256" key="2">
    <source>
        <dbReference type="ARBA" id="ARBA00013014"/>
    </source>
</evidence>
<evidence type="ECO:0000256" key="1">
    <source>
        <dbReference type="ARBA" id="ARBA00004994"/>
    </source>
</evidence>
<dbReference type="InterPro" id="IPR013332">
    <property type="entry name" value="KPR_N"/>
</dbReference>
<comment type="pathway">
    <text evidence="1">Cofactor biosynthesis; (R)-pantothenate biosynthesis; (R)-pantoate from 3-methyl-2-oxobutanoate: step 2/2.</text>
</comment>
<dbReference type="PANTHER" id="PTHR21708">
    <property type="entry name" value="PROBABLE 2-DEHYDROPANTOATE 2-REDUCTASE"/>
    <property type="match status" value="1"/>
</dbReference>
<feature type="domain" description="Ketopantoate reductase N-terminal" evidence="7">
    <location>
        <begin position="3"/>
        <end position="136"/>
    </location>
</feature>
<name>A0ABT3GTN1_9RHOB</name>
<gene>
    <name evidence="9" type="ORF">OKW52_01100</name>
</gene>
<dbReference type="Proteomes" id="UP001208938">
    <property type="component" value="Unassembled WGS sequence"/>
</dbReference>
<evidence type="ECO:0000256" key="3">
    <source>
        <dbReference type="ARBA" id="ARBA00019465"/>
    </source>
</evidence>
<evidence type="ECO:0000256" key="4">
    <source>
        <dbReference type="ARBA" id="ARBA00022655"/>
    </source>
</evidence>
<keyword evidence="10" id="KW-1185">Reference proteome</keyword>
<dbReference type="InterPro" id="IPR051402">
    <property type="entry name" value="KPR-Related"/>
</dbReference>
<proteinExistence type="predicted"/>
<dbReference type="SUPFAM" id="SSF51735">
    <property type="entry name" value="NAD(P)-binding Rossmann-fold domains"/>
    <property type="match status" value="1"/>
</dbReference>
<dbReference type="Gene3D" id="1.10.1040.10">
    <property type="entry name" value="N-(1-d-carboxylethyl)-l-norvaline Dehydrogenase, domain 2"/>
    <property type="match status" value="1"/>
</dbReference>
<organism evidence="9 10">
    <name type="scientific">Pararhodobacter zhoushanensis</name>
    <dbReference type="NCBI Taxonomy" id="2479545"/>
    <lineage>
        <taxon>Bacteria</taxon>
        <taxon>Pseudomonadati</taxon>
        <taxon>Pseudomonadota</taxon>
        <taxon>Alphaproteobacteria</taxon>
        <taxon>Rhodobacterales</taxon>
        <taxon>Paracoccaceae</taxon>
        <taxon>Pararhodobacter</taxon>
    </lineage>
</organism>
<dbReference type="RefSeq" id="WP_264504070.1">
    <property type="nucleotide sequence ID" value="NZ_JAPDFL010000001.1"/>
</dbReference>
<accession>A0ABT3GTN1</accession>
<reference evidence="9 10" key="1">
    <citation type="submission" date="2022-10" db="EMBL/GenBank/DDBJ databases">
        <title>Pararhodobacter sp. nov., isolated from marine algae.</title>
        <authorList>
            <person name="Choi B.J."/>
            <person name="Kim J.M."/>
            <person name="Lee J.K."/>
            <person name="Choi D.G."/>
            <person name="Jeon C.O."/>
        </authorList>
    </citation>
    <scope>NUCLEOTIDE SEQUENCE [LARGE SCALE GENOMIC DNA]</scope>
    <source>
        <strain evidence="9 10">ZQ420</strain>
    </source>
</reference>
<dbReference type="InterPro" id="IPR013328">
    <property type="entry name" value="6PGD_dom2"/>
</dbReference>
<dbReference type="InterPro" id="IPR036291">
    <property type="entry name" value="NAD(P)-bd_dom_sf"/>
</dbReference>
<sequence>MRVIIYGVGAVGGVLAAALQRSGTEVIGIARGRMLAAVQAKGIRLRSPEVDEVVPVTCVASPGEITFRADDAILLCMKTQDTRPALDALRMAGVTDQPIFCVQNGVANEAMALRLFPNVHGVTVMMPATYLNPGEAITYSAPKFGMFDIGRFPGGSDDADAALAEALNGATFAAYVKDDVMASKYGKLLMNLGNISGAAFGPKAADKPLRAALRAEAEAVLAASGIRVEDVSQTDPRRAVHMKTGPIPDAPGMSNSTLQSLQRGGSVETDYLNGEIAMLGRRHGVPTPLNDAMIALSVRMLREGIEPGSVSLDETMAALGIR</sequence>
<evidence type="ECO:0000256" key="6">
    <source>
        <dbReference type="ARBA" id="ARBA00048793"/>
    </source>
</evidence>
<comment type="caution">
    <text evidence="9">The sequence shown here is derived from an EMBL/GenBank/DDBJ whole genome shotgun (WGS) entry which is preliminary data.</text>
</comment>
<dbReference type="EMBL" id="JAPDFL010000001">
    <property type="protein sequence ID" value="MCW1930902.1"/>
    <property type="molecule type" value="Genomic_DNA"/>
</dbReference>
<dbReference type="Pfam" id="PF02558">
    <property type="entry name" value="ApbA"/>
    <property type="match status" value="1"/>
</dbReference>
<keyword evidence="4" id="KW-0566">Pantothenate biosynthesis</keyword>
<evidence type="ECO:0000259" key="7">
    <source>
        <dbReference type="Pfam" id="PF02558"/>
    </source>
</evidence>
<protein>
    <recommendedName>
        <fullName evidence="3">2-dehydropantoate 2-reductase</fullName>
        <ecNumber evidence="2">1.1.1.169</ecNumber>
    </recommendedName>
    <alternativeName>
        <fullName evidence="5">Ketopantoate reductase</fullName>
    </alternativeName>
</protein>
<feature type="domain" description="Ketopantoate reductase C-terminal" evidence="8">
    <location>
        <begin position="209"/>
        <end position="296"/>
    </location>
</feature>